<evidence type="ECO:0008006" key="3">
    <source>
        <dbReference type="Google" id="ProtNLM"/>
    </source>
</evidence>
<dbReference type="EMBL" id="VWOJ01000005">
    <property type="protein sequence ID" value="KAA5801107.1"/>
    <property type="molecule type" value="Genomic_DNA"/>
</dbReference>
<gene>
    <name evidence="1" type="ORF">F1654_13440</name>
</gene>
<proteinExistence type="predicted"/>
<dbReference type="Proteomes" id="UP000325122">
    <property type="component" value="Unassembled WGS sequence"/>
</dbReference>
<dbReference type="AlphaFoldDB" id="A0A5M6ZBE0"/>
<organism evidence="1 2">
    <name type="scientific">Alkalicaulis satelles</name>
    <dbReference type="NCBI Taxonomy" id="2609175"/>
    <lineage>
        <taxon>Bacteria</taxon>
        <taxon>Pseudomonadati</taxon>
        <taxon>Pseudomonadota</taxon>
        <taxon>Alphaproteobacteria</taxon>
        <taxon>Maricaulales</taxon>
        <taxon>Maricaulaceae</taxon>
        <taxon>Alkalicaulis</taxon>
    </lineage>
</organism>
<evidence type="ECO:0000313" key="1">
    <source>
        <dbReference type="EMBL" id="KAA5801107.1"/>
    </source>
</evidence>
<keyword evidence="2" id="KW-1185">Reference proteome</keyword>
<name>A0A5M6ZBE0_9PROT</name>
<sequence>MGDGQSLPDPDYLWGAEAIARCLGLTERQVFHHAERRTLPIGKVGNRLFARRSKLDAFLDAQIGGSSTGGRHEA</sequence>
<comment type="caution">
    <text evidence="1">The sequence shown here is derived from an EMBL/GenBank/DDBJ whole genome shotgun (WGS) entry which is preliminary data.</text>
</comment>
<accession>A0A5M6ZBE0</accession>
<reference evidence="1 2" key="1">
    <citation type="submission" date="2019-09" db="EMBL/GenBank/DDBJ databases">
        <authorList>
            <person name="Kevbrin V."/>
            <person name="Grouzdev D.S."/>
        </authorList>
    </citation>
    <scope>NUCLEOTIDE SEQUENCE [LARGE SCALE GENOMIC DNA]</scope>
    <source>
        <strain evidence="1 2">G-192</strain>
    </source>
</reference>
<evidence type="ECO:0000313" key="2">
    <source>
        <dbReference type="Proteomes" id="UP000325122"/>
    </source>
</evidence>
<protein>
    <recommendedName>
        <fullName evidence="3">Helix-turn-helix domain-containing protein</fullName>
    </recommendedName>
</protein>